<keyword evidence="3" id="KW-1185">Reference proteome</keyword>
<proteinExistence type="predicted"/>
<reference evidence="2 3" key="1">
    <citation type="submission" date="2017-04" db="EMBL/GenBank/DDBJ databases">
        <title>Unexpected and diverse lifestyles within the genus Limnohabitans.</title>
        <authorList>
            <person name="Kasalicky V."/>
            <person name="Mehrshad M."/>
            <person name="Andrei S.-A."/>
            <person name="Salcher M."/>
            <person name="Kratochvilova H."/>
            <person name="Simek K."/>
            <person name="Ghai R."/>
        </authorList>
    </citation>
    <scope>NUCLEOTIDE SEQUENCE [LARGE SCALE GENOMIC DNA]</scope>
    <source>
        <strain evidence="2 3">MWH-C5</strain>
    </source>
</reference>
<dbReference type="Proteomes" id="UP000251341">
    <property type="component" value="Unassembled WGS sequence"/>
</dbReference>
<protein>
    <recommendedName>
        <fullName evidence="4">MASE1 domain-containing protein</fullName>
    </recommendedName>
</protein>
<evidence type="ECO:0000256" key="1">
    <source>
        <dbReference type="SAM" id="Phobius"/>
    </source>
</evidence>
<feature type="transmembrane region" description="Helical" evidence="1">
    <location>
        <begin position="17"/>
        <end position="38"/>
    </location>
</feature>
<name>A0A315EPR5_9BURK</name>
<dbReference type="AlphaFoldDB" id="A0A315EPR5"/>
<feature type="transmembrane region" description="Helical" evidence="1">
    <location>
        <begin position="59"/>
        <end position="83"/>
    </location>
</feature>
<evidence type="ECO:0000313" key="2">
    <source>
        <dbReference type="EMBL" id="PUE59199.1"/>
    </source>
</evidence>
<sequence length="204" mass="22703">MKNSIFDPSSPYKDPTILILVILTGCLYCATHLANNWLFSGLEVTGHISFIYLPSFLRLANVLVLGLLWGTLGSAFGGALLFFWMNDSLWLSIANTTISAGSAALAVMLMRFMQKRALSLTRLDDVLQLALFYALLNALTHHLLWSMLDTSQLVDPNQLMYMVIGDINGAVIGALGLRWLARRTQLIQYLREKAREPVPPTTET</sequence>
<keyword evidence="1" id="KW-0812">Transmembrane</keyword>
<dbReference type="EMBL" id="NESP01000001">
    <property type="protein sequence ID" value="PUE59199.1"/>
    <property type="molecule type" value="Genomic_DNA"/>
</dbReference>
<accession>A0A315EPR5</accession>
<organism evidence="2 3">
    <name type="scientific">Limnohabitans curvus</name>
    <dbReference type="NCBI Taxonomy" id="323423"/>
    <lineage>
        <taxon>Bacteria</taxon>
        <taxon>Pseudomonadati</taxon>
        <taxon>Pseudomonadota</taxon>
        <taxon>Betaproteobacteria</taxon>
        <taxon>Burkholderiales</taxon>
        <taxon>Comamonadaceae</taxon>
        <taxon>Limnohabitans</taxon>
    </lineage>
</organism>
<evidence type="ECO:0000313" key="3">
    <source>
        <dbReference type="Proteomes" id="UP000251341"/>
    </source>
</evidence>
<comment type="caution">
    <text evidence="2">The sequence shown here is derived from an EMBL/GenBank/DDBJ whole genome shotgun (WGS) entry which is preliminary data.</text>
</comment>
<dbReference type="PROSITE" id="PS51257">
    <property type="entry name" value="PROKAR_LIPOPROTEIN"/>
    <property type="match status" value="1"/>
</dbReference>
<feature type="transmembrane region" description="Helical" evidence="1">
    <location>
        <begin position="160"/>
        <end position="181"/>
    </location>
</feature>
<dbReference type="RefSeq" id="WP_108401973.1">
    <property type="nucleotide sequence ID" value="NZ_NESP01000001.1"/>
</dbReference>
<evidence type="ECO:0008006" key="4">
    <source>
        <dbReference type="Google" id="ProtNLM"/>
    </source>
</evidence>
<gene>
    <name evidence="2" type="ORF">B9Z44_06215</name>
</gene>
<keyword evidence="1" id="KW-1133">Transmembrane helix</keyword>
<keyword evidence="1" id="KW-0472">Membrane</keyword>
<feature type="transmembrane region" description="Helical" evidence="1">
    <location>
        <begin position="130"/>
        <end position="148"/>
    </location>
</feature>
<feature type="transmembrane region" description="Helical" evidence="1">
    <location>
        <begin position="89"/>
        <end position="109"/>
    </location>
</feature>